<feature type="transmembrane region" description="Helical" evidence="1">
    <location>
        <begin position="834"/>
        <end position="857"/>
    </location>
</feature>
<comment type="caution">
    <text evidence="3">The sequence shown here is derived from an EMBL/GenBank/DDBJ whole genome shotgun (WGS) entry which is preliminary data.</text>
</comment>
<dbReference type="SUPFAM" id="SSF52540">
    <property type="entry name" value="P-loop containing nucleoside triphosphate hydrolases"/>
    <property type="match status" value="1"/>
</dbReference>
<feature type="transmembrane region" description="Helical" evidence="1">
    <location>
        <begin position="746"/>
        <end position="765"/>
    </location>
</feature>
<feature type="transmembrane region" description="Helical" evidence="1">
    <location>
        <begin position="682"/>
        <end position="701"/>
    </location>
</feature>
<keyword evidence="1" id="KW-0472">Membrane</keyword>
<protein>
    <recommendedName>
        <fullName evidence="2">NACHT domain-containing protein</fullName>
    </recommendedName>
</protein>
<evidence type="ECO:0000313" key="3">
    <source>
        <dbReference type="EMBL" id="RSM90660.1"/>
    </source>
</evidence>
<keyword evidence="1" id="KW-0812">Transmembrane</keyword>
<dbReference type="EMBL" id="QHKI01000002">
    <property type="protein sequence ID" value="RSM90660.1"/>
    <property type="molecule type" value="Genomic_DNA"/>
</dbReference>
<gene>
    <name evidence="3" type="ORF">DMH04_04140</name>
</gene>
<accession>A0A428ZRH9</accession>
<proteinExistence type="predicted"/>
<feature type="domain" description="NACHT" evidence="2">
    <location>
        <begin position="127"/>
        <end position="227"/>
    </location>
</feature>
<evidence type="ECO:0000313" key="4">
    <source>
        <dbReference type="Proteomes" id="UP000287547"/>
    </source>
</evidence>
<dbReference type="Pfam" id="PF05729">
    <property type="entry name" value="NACHT"/>
    <property type="match status" value="1"/>
</dbReference>
<sequence>MLDGVPLPASILVVLAAVLAVAGVVAGLKPIWPLVKAVSNGIGKAVARRKQDQRRAQRRARFADYIEGQMRRLGEKEEWRDNQYAELEAEIEVRRSKRRGLLRSKHRLEDVRRLPSLSRALESVTDRIVLLEGDPGSGKSVALRHLTQMMALRLVRKPSEEEVIPLYINLKEFNRGPCVTAADVRQLVFKQLNRGQNRDIDRYLEEEFDRGVEEGTWLFLFDSFDEIPAVLSATDSTAVVEAYSDAIYNFLHGLGRCRGIVASREFRGPSRQYSWPKFRIMPLSWPRKVELINKADLPSVDEANFVHELEQAAVEIRRLSDNPMFLGLMCEHIRDGHGFPGNAHMVIESYVQERFDRDAERIADIFGVTSRLVRNVAEELSFEIADHQTLGLTVDRRIAVLLLKERMGLAEEEILACLDALEYIKLARPGEEMSESRGVRSITFAHRRLQEYFATCVVLADRARVSSTTLLTDGRWRETAVTILQVQGDAEVRDLLCVASDLLAPSAGIGSGSFEWPQGQYHILQVLADGGGFPKYPTSLNGLAEKVDTLLKTAWETGSRRHRKWALEVCCAATPDVALELIREAFENDSEWLREEAYTQARRVRLVSADIEREIRQTLLDFSISGEVRRSHASIHAQLRRIANPGVLVQSLNLLRVLPYVDATMCLLFVAAVNIYTSERALALMVLLIWSLSSVALRVSFARTHGNRARWVVLWKQLVAQPYKSRPRRRRLRFVRKYIDPNSGKPYIWVVALRVVYVLLPFVHANLYEEYYSFALLVLLGALWLPGALLAVRNGMWTAPVKWPGLPLLPAALFIGYVRRNRIRRVAFAFVKRLPVILAPVILVVVAMSVSFGILLILDEAYPQLFDLIPYVIIGGSFVGLTAYISVQVVVMSRDRKMAEVSGELSDSRVVDVRWLGAKLARLRSPMGVVLFLRNIRTMNPAPAWDQQAVDLLRSLAEICEGVRTRDQAEARWASDEGRFKQVWQEFDLPELRSFRVFLRAEVLDEMGRVDDSVSIASHQLSPEAIRS</sequence>
<evidence type="ECO:0000259" key="2">
    <source>
        <dbReference type="PROSITE" id="PS50837"/>
    </source>
</evidence>
<name>A0A428ZRH9_KIBAR</name>
<feature type="transmembrane region" description="Helical" evidence="1">
    <location>
        <begin position="657"/>
        <end position="676"/>
    </location>
</feature>
<dbReference type="InterPro" id="IPR027417">
    <property type="entry name" value="P-loop_NTPase"/>
</dbReference>
<feature type="transmembrane region" description="Helical" evidence="1">
    <location>
        <begin position="869"/>
        <end position="891"/>
    </location>
</feature>
<evidence type="ECO:0000256" key="1">
    <source>
        <dbReference type="SAM" id="Phobius"/>
    </source>
</evidence>
<dbReference type="InterPro" id="IPR007111">
    <property type="entry name" value="NACHT_NTPase"/>
</dbReference>
<feature type="transmembrane region" description="Helical" evidence="1">
    <location>
        <begin position="6"/>
        <end position="28"/>
    </location>
</feature>
<feature type="transmembrane region" description="Helical" evidence="1">
    <location>
        <begin position="771"/>
        <end position="792"/>
    </location>
</feature>
<dbReference type="Proteomes" id="UP000287547">
    <property type="component" value="Unassembled WGS sequence"/>
</dbReference>
<dbReference type="AlphaFoldDB" id="A0A428ZRH9"/>
<dbReference type="PROSITE" id="PS50837">
    <property type="entry name" value="NACHT"/>
    <property type="match status" value="1"/>
</dbReference>
<keyword evidence="1" id="KW-1133">Transmembrane helix</keyword>
<organism evidence="3 4">
    <name type="scientific">Kibdelosporangium aridum</name>
    <dbReference type="NCBI Taxonomy" id="2030"/>
    <lineage>
        <taxon>Bacteria</taxon>
        <taxon>Bacillati</taxon>
        <taxon>Actinomycetota</taxon>
        <taxon>Actinomycetes</taxon>
        <taxon>Pseudonocardiales</taxon>
        <taxon>Pseudonocardiaceae</taxon>
        <taxon>Kibdelosporangium</taxon>
    </lineage>
</organism>
<reference evidence="3 4" key="1">
    <citation type="submission" date="2018-05" db="EMBL/GenBank/DDBJ databases">
        <title>Evolution of GPA BGCs.</title>
        <authorList>
            <person name="Waglechner N."/>
            <person name="Wright G.D."/>
        </authorList>
    </citation>
    <scope>NUCLEOTIDE SEQUENCE [LARGE SCALE GENOMIC DNA]</scope>
    <source>
        <strain evidence="3 4">A82846</strain>
    </source>
</reference>
<dbReference type="Gene3D" id="3.40.50.300">
    <property type="entry name" value="P-loop containing nucleotide triphosphate hydrolases"/>
    <property type="match status" value="1"/>
</dbReference>